<dbReference type="EMBL" id="JAGKQM010000003">
    <property type="protein sequence ID" value="KAH0936037.1"/>
    <property type="molecule type" value="Genomic_DNA"/>
</dbReference>
<dbReference type="Proteomes" id="UP000824890">
    <property type="component" value="Unassembled WGS sequence"/>
</dbReference>
<accession>A0ABQ8E3R9</accession>
<name>A0ABQ8E3R9_BRANA</name>
<proteinExistence type="predicted"/>
<dbReference type="PANTHER" id="PTHR31901:SF91">
    <property type="entry name" value="(RAPE) HYPOTHETICAL PROTEIN"/>
    <property type="match status" value="1"/>
</dbReference>
<feature type="non-terminal residue" evidence="1">
    <location>
        <position position="1"/>
    </location>
</feature>
<protein>
    <submittedName>
        <fullName evidence="1">Uncharacterized protein</fullName>
    </submittedName>
</protein>
<comment type="caution">
    <text evidence="1">The sequence shown here is derived from an EMBL/GenBank/DDBJ whole genome shotgun (WGS) entry which is preliminary data.</text>
</comment>
<dbReference type="Pfam" id="PF03321">
    <property type="entry name" value="GH3"/>
    <property type="match status" value="1"/>
</dbReference>
<organism evidence="1 2">
    <name type="scientific">Brassica napus</name>
    <name type="common">Rape</name>
    <dbReference type="NCBI Taxonomy" id="3708"/>
    <lineage>
        <taxon>Eukaryota</taxon>
        <taxon>Viridiplantae</taxon>
        <taxon>Streptophyta</taxon>
        <taxon>Embryophyta</taxon>
        <taxon>Tracheophyta</taxon>
        <taxon>Spermatophyta</taxon>
        <taxon>Magnoliopsida</taxon>
        <taxon>eudicotyledons</taxon>
        <taxon>Gunneridae</taxon>
        <taxon>Pentapetalae</taxon>
        <taxon>rosids</taxon>
        <taxon>malvids</taxon>
        <taxon>Brassicales</taxon>
        <taxon>Brassicaceae</taxon>
        <taxon>Brassiceae</taxon>
        <taxon>Brassica</taxon>
    </lineage>
</organism>
<dbReference type="InterPro" id="IPR004993">
    <property type="entry name" value="GH3"/>
</dbReference>
<sequence length="187" mass="20882">SGTSGGKQKLIPISNKHLETGRFLFDLRYLVLSKHVKGHNDGKGLHLIFLKPGSRTPPGLLVSYATTHFMKSDYYVKNLPSYWDTSSASPSEIKFCPDNKQSLYCHLLCGLVLRDEVTRVCANFASILVQGITFLEIFWKEMCSNIRSGQLSDWITDSCRGSVSIILGGPNPQLADIIEDMQPEIME</sequence>
<reference evidence="1 2" key="1">
    <citation type="submission" date="2021-05" db="EMBL/GenBank/DDBJ databases">
        <title>Genome Assembly of Synthetic Allotetraploid Brassica napus Reveals Homoeologous Exchanges between Subgenomes.</title>
        <authorList>
            <person name="Davis J.T."/>
        </authorList>
    </citation>
    <scope>NUCLEOTIDE SEQUENCE [LARGE SCALE GENOMIC DNA]</scope>
    <source>
        <strain evidence="2">cv. Da-Ae</strain>
        <tissue evidence="1">Seedling</tissue>
    </source>
</reference>
<gene>
    <name evidence="1" type="ORF">HID58_013154</name>
</gene>
<dbReference type="PANTHER" id="PTHR31901">
    <property type="entry name" value="GH3 DOMAIN-CONTAINING PROTEIN"/>
    <property type="match status" value="1"/>
</dbReference>
<evidence type="ECO:0000313" key="1">
    <source>
        <dbReference type="EMBL" id="KAH0936037.1"/>
    </source>
</evidence>
<keyword evidence="2" id="KW-1185">Reference proteome</keyword>
<evidence type="ECO:0000313" key="2">
    <source>
        <dbReference type="Proteomes" id="UP000824890"/>
    </source>
</evidence>
<feature type="non-terminal residue" evidence="1">
    <location>
        <position position="187"/>
    </location>
</feature>